<reference evidence="3" key="1">
    <citation type="submission" date="2024-04" db="EMBL/GenBank/DDBJ databases">
        <title>Salinicola lusitanus LLJ914,a marine bacterium isolated from the Okinawa Trough.</title>
        <authorList>
            <person name="Li J."/>
        </authorList>
    </citation>
    <scope>NUCLEOTIDE SEQUENCE [LARGE SCALE GENOMIC DNA]</scope>
</reference>
<feature type="compositionally biased region" description="Basic and acidic residues" evidence="1">
    <location>
        <begin position="88"/>
        <end position="112"/>
    </location>
</feature>
<name>A0AAW0NW49_9GOBI</name>
<evidence type="ECO:0000313" key="3">
    <source>
        <dbReference type="Proteomes" id="UP001460270"/>
    </source>
</evidence>
<proteinExistence type="predicted"/>
<accession>A0AAW0NW49</accession>
<feature type="compositionally biased region" description="Basic residues" evidence="1">
    <location>
        <begin position="129"/>
        <end position="138"/>
    </location>
</feature>
<keyword evidence="3" id="KW-1185">Reference proteome</keyword>
<dbReference type="Proteomes" id="UP001460270">
    <property type="component" value="Unassembled WGS sequence"/>
</dbReference>
<evidence type="ECO:0000256" key="1">
    <source>
        <dbReference type="SAM" id="MobiDB-lite"/>
    </source>
</evidence>
<organism evidence="2 3">
    <name type="scientific">Mugilogobius chulae</name>
    <name type="common">yellowstripe goby</name>
    <dbReference type="NCBI Taxonomy" id="88201"/>
    <lineage>
        <taxon>Eukaryota</taxon>
        <taxon>Metazoa</taxon>
        <taxon>Chordata</taxon>
        <taxon>Craniata</taxon>
        <taxon>Vertebrata</taxon>
        <taxon>Euteleostomi</taxon>
        <taxon>Actinopterygii</taxon>
        <taxon>Neopterygii</taxon>
        <taxon>Teleostei</taxon>
        <taxon>Neoteleostei</taxon>
        <taxon>Acanthomorphata</taxon>
        <taxon>Gobiaria</taxon>
        <taxon>Gobiiformes</taxon>
        <taxon>Gobioidei</taxon>
        <taxon>Gobiidae</taxon>
        <taxon>Gobionellinae</taxon>
        <taxon>Mugilogobius</taxon>
    </lineage>
</organism>
<comment type="caution">
    <text evidence="2">The sequence shown here is derived from an EMBL/GenBank/DDBJ whole genome shotgun (WGS) entry which is preliminary data.</text>
</comment>
<sequence length="138" mass="15413">MAELNLDWPGNALGLVKSVCGQEGFRLLLHSTRDEAEETGRISSGPAAFDVCDVASCRGFSLSQQSLVLDETVMPGSESESGPDEGPEPQRRRVDPESDFRNPEEQLQEQRDTSNLTVIGPDRYLQQLARRRHKERET</sequence>
<feature type="region of interest" description="Disordered" evidence="1">
    <location>
        <begin position="71"/>
        <end position="138"/>
    </location>
</feature>
<dbReference type="AlphaFoldDB" id="A0AAW0NW49"/>
<gene>
    <name evidence="2" type="ORF">WMY93_018443</name>
</gene>
<evidence type="ECO:0000313" key="2">
    <source>
        <dbReference type="EMBL" id="KAK7901674.1"/>
    </source>
</evidence>
<protein>
    <submittedName>
        <fullName evidence="2">Uncharacterized protein</fullName>
    </submittedName>
</protein>
<dbReference type="EMBL" id="JBBPFD010000013">
    <property type="protein sequence ID" value="KAK7901674.1"/>
    <property type="molecule type" value="Genomic_DNA"/>
</dbReference>